<dbReference type="GO" id="GO:0005829">
    <property type="term" value="C:cytosol"/>
    <property type="evidence" value="ECO:0007669"/>
    <property type="project" value="TreeGrafter"/>
</dbReference>
<reference evidence="3" key="1">
    <citation type="submission" date="2018-05" db="EMBL/GenBank/DDBJ databases">
        <authorList>
            <person name="Lanie J.A."/>
            <person name="Ng W.-L."/>
            <person name="Kazmierczak K.M."/>
            <person name="Andrzejewski T.M."/>
            <person name="Davidsen T.M."/>
            <person name="Wayne K.J."/>
            <person name="Tettelin H."/>
            <person name="Glass J.I."/>
            <person name="Rusch D."/>
            <person name="Podicherti R."/>
            <person name="Tsui H.-C.T."/>
            <person name="Winkler M.E."/>
        </authorList>
    </citation>
    <scope>NUCLEOTIDE SEQUENCE</scope>
</reference>
<keyword evidence="1" id="KW-0328">Glycosyltransferase</keyword>
<dbReference type="SUPFAM" id="SSF53756">
    <property type="entry name" value="UDP-Glycosyltransferase/glycogen phosphorylase"/>
    <property type="match status" value="1"/>
</dbReference>
<organism evidence="3">
    <name type="scientific">marine metagenome</name>
    <dbReference type="NCBI Taxonomy" id="408172"/>
    <lineage>
        <taxon>unclassified sequences</taxon>
        <taxon>metagenomes</taxon>
        <taxon>ecological metagenomes</taxon>
    </lineage>
</organism>
<protein>
    <submittedName>
        <fullName evidence="3">Uncharacterized protein</fullName>
    </submittedName>
</protein>
<dbReference type="Pfam" id="PF01075">
    <property type="entry name" value="Glyco_transf_9"/>
    <property type="match status" value="1"/>
</dbReference>
<proteinExistence type="predicted"/>
<evidence type="ECO:0000256" key="2">
    <source>
        <dbReference type="ARBA" id="ARBA00022679"/>
    </source>
</evidence>
<dbReference type="InterPro" id="IPR051199">
    <property type="entry name" value="LPS_LOS_Heptosyltrfase"/>
</dbReference>
<sequence length="292" mass="33492">MIGHSFVNRIIQISRSFRYSQLKNIGKKIALRKYDLIIDLHNVIRSKIILKHIKGSKKIIYKKPRWKRFKLVEFKRNDFEDNFSQRWLYHQCLDKILNNQYEIPDNKLEIKGSEQSEARLLLDQYGVDDSFVTIIPGAAWKQKTWLSKRYSEVIEYIINDPRYRVVMLGGDNDDICNSISKTNSNVIDLHGKLTLRESIALISCSNLTIGSDTGLMHASEAVGVPVVMIMGPTSVQMGGGVMLEKSSTIEQDIWCRPCSQNGQSPCFRSQQYCMNKISSSNVIDIVRGILKR</sequence>
<evidence type="ECO:0000313" key="3">
    <source>
        <dbReference type="EMBL" id="SUZ70110.1"/>
    </source>
</evidence>
<dbReference type="GO" id="GO:0008713">
    <property type="term" value="F:ADP-heptose-lipopolysaccharide heptosyltransferase activity"/>
    <property type="evidence" value="ECO:0007669"/>
    <property type="project" value="TreeGrafter"/>
</dbReference>
<dbReference type="AlphaFoldDB" id="A0A381PT72"/>
<dbReference type="GO" id="GO:0009244">
    <property type="term" value="P:lipopolysaccharide core region biosynthetic process"/>
    <property type="evidence" value="ECO:0007669"/>
    <property type="project" value="TreeGrafter"/>
</dbReference>
<accession>A0A381PT72</accession>
<gene>
    <name evidence="3" type="ORF">METZ01_LOCUS22964</name>
</gene>
<dbReference type="EMBL" id="UINC01001081">
    <property type="protein sequence ID" value="SUZ70110.1"/>
    <property type="molecule type" value="Genomic_DNA"/>
</dbReference>
<keyword evidence="2" id="KW-0808">Transferase</keyword>
<dbReference type="Gene3D" id="3.40.50.2000">
    <property type="entry name" value="Glycogen Phosphorylase B"/>
    <property type="match status" value="2"/>
</dbReference>
<dbReference type="CDD" id="cd03789">
    <property type="entry name" value="GT9_LPS_heptosyltransferase"/>
    <property type="match status" value="1"/>
</dbReference>
<evidence type="ECO:0000256" key="1">
    <source>
        <dbReference type="ARBA" id="ARBA00022676"/>
    </source>
</evidence>
<dbReference type="PANTHER" id="PTHR30160:SF1">
    <property type="entry name" value="LIPOPOLYSACCHARIDE 1,2-N-ACETYLGLUCOSAMINETRANSFERASE-RELATED"/>
    <property type="match status" value="1"/>
</dbReference>
<name>A0A381PT72_9ZZZZ</name>
<dbReference type="PANTHER" id="PTHR30160">
    <property type="entry name" value="TETRAACYLDISACCHARIDE 4'-KINASE-RELATED"/>
    <property type="match status" value="1"/>
</dbReference>
<dbReference type="InterPro" id="IPR002201">
    <property type="entry name" value="Glyco_trans_9"/>
</dbReference>